<comment type="caution">
    <text evidence="1">The sequence shown here is derived from an EMBL/GenBank/DDBJ whole genome shotgun (WGS) entry which is preliminary data.</text>
</comment>
<reference evidence="1 2" key="2">
    <citation type="submission" date="2009-01" db="EMBL/GenBank/DDBJ databases">
        <title>Draft genome sequence of Bacteroides cellulosilyticus (DSM 14838).</title>
        <authorList>
            <person name="Sudarsanam P."/>
            <person name="Ley R."/>
            <person name="Guruge J."/>
            <person name="Turnbaugh P.J."/>
            <person name="Mahowald M."/>
            <person name="Liep D."/>
            <person name="Gordon J."/>
        </authorList>
    </citation>
    <scope>NUCLEOTIDE SEQUENCE [LARGE SCALE GENOMIC DNA]</scope>
    <source>
        <strain evidence="1 2">DSM 14838</strain>
    </source>
</reference>
<evidence type="ECO:0000313" key="1">
    <source>
        <dbReference type="EMBL" id="EEF91313.1"/>
    </source>
</evidence>
<evidence type="ECO:0000313" key="2">
    <source>
        <dbReference type="Proteomes" id="UP000003711"/>
    </source>
</evidence>
<dbReference type="EMBL" id="ACCH01000097">
    <property type="protein sequence ID" value="EEF91313.1"/>
    <property type="molecule type" value="Genomic_DNA"/>
</dbReference>
<protein>
    <recommendedName>
        <fullName evidence="3">DNA mismatch repair protein MutL</fullName>
    </recommendedName>
</protein>
<accession>E2N9T7</accession>
<name>E2N9T7_9BACE</name>
<proteinExistence type="predicted"/>
<reference evidence="1 2" key="1">
    <citation type="submission" date="2008-12" db="EMBL/GenBank/DDBJ databases">
        <authorList>
            <person name="Fulton L."/>
            <person name="Clifton S."/>
            <person name="Fulton B."/>
            <person name="Xu J."/>
            <person name="Minx P."/>
            <person name="Pepin K.H."/>
            <person name="Johnson M."/>
            <person name="Bhonagiri V."/>
            <person name="Nash W.E."/>
            <person name="Mardis E.R."/>
            <person name="Wilson R.K."/>
        </authorList>
    </citation>
    <scope>NUCLEOTIDE SEQUENCE [LARGE SCALE GENOMIC DNA]</scope>
    <source>
        <strain evidence="1 2">DSM 14838</strain>
    </source>
</reference>
<evidence type="ECO:0008006" key="3">
    <source>
        <dbReference type="Google" id="ProtNLM"/>
    </source>
</evidence>
<dbReference type="SUPFAM" id="SSF118116">
    <property type="entry name" value="DNA mismatch repair protein MutL"/>
    <property type="match status" value="1"/>
</dbReference>
<gene>
    <name evidence="1" type="ORF">BACCELL_01034</name>
</gene>
<dbReference type="HOGENOM" id="CLU_2876210_0_0_10"/>
<dbReference type="InterPro" id="IPR042120">
    <property type="entry name" value="MutL_C_dimsub"/>
</dbReference>
<dbReference type="Gene3D" id="3.30.1540.20">
    <property type="entry name" value="MutL, C-terminal domain, dimerisation subdomain"/>
    <property type="match status" value="1"/>
</dbReference>
<organism evidence="1 2">
    <name type="scientific">Bacteroides cellulosilyticus DSM 14838</name>
    <dbReference type="NCBI Taxonomy" id="537012"/>
    <lineage>
        <taxon>Bacteria</taxon>
        <taxon>Pseudomonadati</taxon>
        <taxon>Bacteroidota</taxon>
        <taxon>Bacteroidia</taxon>
        <taxon>Bacteroidales</taxon>
        <taxon>Bacteroidaceae</taxon>
        <taxon>Bacteroides</taxon>
    </lineage>
</organism>
<dbReference type="AlphaFoldDB" id="E2N9T7"/>
<dbReference type="InterPro" id="IPR037198">
    <property type="entry name" value="MutL_C_sf"/>
</dbReference>
<dbReference type="Proteomes" id="UP000003711">
    <property type="component" value="Unassembled WGS sequence"/>
</dbReference>
<sequence>MQTMLALTLAKAAAIVYGQVLSNEEMANLVDNLFACPTPNYTPDGRTVLSTIKEEDIEKLFAR</sequence>